<name>A0A1H0BMG4_9PSED</name>
<reference evidence="2" key="1">
    <citation type="submission" date="2016-10" db="EMBL/GenBank/DDBJ databases">
        <authorList>
            <person name="Varghese N."/>
            <person name="Submissions S."/>
        </authorList>
    </citation>
    <scope>NUCLEOTIDE SEQUENCE [LARGE SCALE GENOMIC DNA]</scope>
    <source>
        <strain evidence="2">JCM 21621</strain>
    </source>
</reference>
<evidence type="ECO:0000313" key="2">
    <source>
        <dbReference type="Proteomes" id="UP000242957"/>
    </source>
</evidence>
<dbReference type="EMBL" id="FNIJ01000003">
    <property type="protein sequence ID" value="SDN46887.1"/>
    <property type="molecule type" value="Genomic_DNA"/>
</dbReference>
<proteinExistence type="predicted"/>
<keyword evidence="2" id="KW-1185">Reference proteome</keyword>
<dbReference type="AlphaFoldDB" id="A0A1H0BMG4"/>
<organism evidence="1 2">
    <name type="scientific">Pseudomonas jinjuensis</name>
    <dbReference type="NCBI Taxonomy" id="198616"/>
    <lineage>
        <taxon>Bacteria</taxon>
        <taxon>Pseudomonadati</taxon>
        <taxon>Pseudomonadota</taxon>
        <taxon>Gammaproteobacteria</taxon>
        <taxon>Pseudomonadales</taxon>
        <taxon>Pseudomonadaceae</taxon>
        <taxon>Pseudomonas</taxon>
    </lineage>
</organism>
<gene>
    <name evidence="1" type="ORF">SAMN05216193_103126</name>
</gene>
<dbReference type="STRING" id="198616.SAMN05216193_103126"/>
<dbReference type="RefSeq" id="WP_084313817.1">
    <property type="nucleotide sequence ID" value="NZ_FNIJ01000003.1"/>
</dbReference>
<accession>A0A1H0BMG4</accession>
<sequence length="80" mass="8947">MNEPRPSLWQASNDLTTAEYQMSNLRTLFIAIKKLGGPEVEGLARLGQGIAEEWADTFSYHAELFLEEHKAQQARKGGAQ</sequence>
<dbReference type="Proteomes" id="UP000242957">
    <property type="component" value="Unassembled WGS sequence"/>
</dbReference>
<protein>
    <submittedName>
        <fullName evidence="1">Uncharacterized protein</fullName>
    </submittedName>
</protein>
<dbReference type="OrthoDB" id="10014951at2"/>
<evidence type="ECO:0000313" key="1">
    <source>
        <dbReference type="EMBL" id="SDN46887.1"/>
    </source>
</evidence>